<dbReference type="Gene3D" id="3.30.40.10">
    <property type="entry name" value="Zinc/RING finger domain, C3HC4 (zinc finger)"/>
    <property type="match status" value="1"/>
</dbReference>
<feature type="domain" description="Tyrosine-protein phosphatase" evidence="4">
    <location>
        <begin position="50"/>
        <end position="272"/>
    </location>
</feature>
<dbReference type="Pfam" id="PF12906">
    <property type="entry name" value="RINGv"/>
    <property type="match status" value="1"/>
</dbReference>
<evidence type="ECO:0000256" key="2">
    <source>
        <dbReference type="ARBA" id="ARBA00022771"/>
    </source>
</evidence>
<organism evidence="7 8">
    <name type="scientific">Heterorhabditis bacteriophora</name>
    <name type="common">Entomopathogenic nematode worm</name>
    <dbReference type="NCBI Taxonomy" id="37862"/>
    <lineage>
        <taxon>Eukaryota</taxon>
        <taxon>Metazoa</taxon>
        <taxon>Ecdysozoa</taxon>
        <taxon>Nematoda</taxon>
        <taxon>Chromadorea</taxon>
        <taxon>Rhabditida</taxon>
        <taxon>Rhabditina</taxon>
        <taxon>Rhabditomorpha</taxon>
        <taxon>Strongyloidea</taxon>
        <taxon>Heterorhabditidae</taxon>
        <taxon>Heterorhabditis</taxon>
    </lineage>
</organism>
<dbReference type="WBParaSite" id="Hba_07717">
    <property type="protein sequence ID" value="Hba_07717"/>
    <property type="gene ID" value="Hba_07717"/>
</dbReference>
<reference evidence="8" key="1">
    <citation type="submission" date="2016-11" db="UniProtKB">
        <authorList>
            <consortium name="WormBaseParasite"/>
        </authorList>
    </citation>
    <scope>IDENTIFICATION</scope>
</reference>
<evidence type="ECO:0000259" key="6">
    <source>
        <dbReference type="PROSITE" id="PS51292"/>
    </source>
</evidence>
<dbReference type="GO" id="GO:0004725">
    <property type="term" value="F:protein tyrosine phosphatase activity"/>
    <property type="evidence" value="ECO:0007669"/>
    <property type="project" value="InterPro"/>
</dbReference>
<name>A0A1I7WRB4_HETBA</name>
<protein>
    <submittedName>
        <fullName evidence="8">Tyrosine-protein phosphatase domain-containing protein</fullName>
    </submittedName>
</protein>
<dbReference type="PROSITE" id="PS51292">
    <property type="entry name" value="ZF_RING_CH"/>
    <property type="match status" value="1"/>
</dbReference>
<dbReference type="AlphaFoldDB" id="A0A1I7WRB4"/>
<dbReference type="PROSITE" id="PS50056">
    <property type="entry name" value="TYR_PHOSPHATASE_2"/>
    <property type="match status" value="1"/>
</dbReference>
<dbReference type="PROSITE" id="PS50055">
    <property type="entry name" value="TYR_PHOSPHATASE_PTP"/>
    <property type="match status" value="1"/>
</dbReference>
<dbReference type="Gene3D" id="3.90.190.10">
    <property type="entry name" value="Protein tyrosine phosphatase superfamily"/>
    <property type="match status" value="2"/>
</dbReference>
<feature type="domain" description="RING-CH-type" evidence="6">
    <location>
        <begin position="302"/>
        <end position="335"/>
    </location>
</feature>
<dbReference type="SMART" id="SM00404">
    <property type="entry name" value="PTPc_motif"/>
    <property type="match status" value="1"/>
</dbReference>
<keyword evidence="7" id="KW-1185">Reference proteome</keyword>
<evidence type="ECO:0000256" key="3">
    <source>
        <dbReference type="ARBA" id="ARBA00022833"/>
    </source>
</evidence>
<dbReference type="SUPFAM" id="SSF52799">
    <property type="entry name" value="(Phosphotyrosine protein) phosphatases II"/>
    <property type="match status" value="1"/>
</dbReference>
<dbReference type="Proteomes" id="UP000095283">
    <property type="component" value="Unplaced"/>
</dbReference>
<dbReference type="InterPro" id="IPR011016">
    <property type="entry name" value="Znf_RING-CH"/>
</dbReference>
<proteinExistence type="predicted"/>
<dbReference type="InterPro" id="IPR013083">
    <property type="entry name" value="Znf_RING/FYVE/PHD"/>
</dbReference>
<dbReference type="InterPro" id="IPR052782">
    <property type="entry name" value="Oocyte-zygote_transition_reg"/>
</dbReference>
<keyword evidence="1" id="KW-0479">Metal-binding</keyword>
<dbReference type="SMART" id="SM00744">
    <property type="entry name" value="RINGv"/>
    <property type="match status" value="1"/>
</dbReference>
<evidence type="ECO:0000256" key="1">
    <source>
        <dbReference type="ARBA" id="ARBA00022723"/>
    </source>
</evidence>
<dbReference type="InterPro" id="IPR016130">
    <property type="entry name" value="Tyr_Pase_AS"/>
</dbReference>
<dbReference type="Pfam" id="PF00102">
    <property type="entry name" value="Y_phosphatase"/>
    <property type="match status" value="2"/>
</dbReference>
<dbReference type="SUPFAM" id="SSF57850">
    <property type="entry name" value="RING/U-box"/>
    <property type="match status" value="1"/>
</dbReference>
<dbReference type="CDD" id="cd00047">
    <property type="entry name" value="PTPc"/>
    <property type="match status" value="1"/>
</dbReference>
<sequence>MKKRSDTENKLKKIVKGISGALLNDIDKRISKSKKRHDGLRTLDMGVEQLRREYRSLAKYTLPEMTCNAFKNNQEAGRNRYFYDYVNDVPCQDQHRVILTWPGSTTDYIHANYVGTPVSQKRFICTQGPLECTSDDFWMMVAQEEAETIIMLCNCIETFLEYQGKIKCAQYWPVKVGEAYKFKGGEIKNLEELLSRVRGTKKPIIVHCSAGIGRTGTIQYLYIHRVMLCYFLEKHKNSKVYYLFKKLLDFRYESIMTEENQKMIVFSHISNITDLHYNNLITGDDELNLVVCSFYIPSFHSRGTMGLYHRSCLEHWLSTSRTTCCEICKFKYEIGRLVYIYILT</sequence>
<evidence type="ECO:0000313" key="7">
    <source>
        <dbReference type="Proteomes" id="UP000095283"/>
    </source>
</evidence>
<evidence type="ECO:0000259" key="5">
    <source>
        <dbReference type="PROSITE" id="PS50056"/>
    </source>
</evidence>
<dbReference type="SMART" id="SM00194">
    <property type="entry name" value="PTPc"/>
    <property type="match status" value="1"/>
</dbReference>
<dbReference type="InterPro" id="IPR029021">
    <property type="entry name" value="Prot-tyrosine_phosphatase-like"/>
</dbReference>
<accession>A0A1I7WRB4</accession>
<dbReference type="PRINTS" id="PR00700">
    <property type="entry name" value="PRTYPHPHTASE"/>
</dbReference>
<dbReference type="PANTHER" id="PTHR46163">
    <property type="entry name" value="TYROSINE-PROTEIN PHOSPHATASE-RELATED"/>
    <property type="match status" value="1"/>
</dbReference>
<keyword evidence="3" id="KW-0862">Zinc</keyword>
<evidence type="ECO:0000259" key="4">
    <source>
        <dbReference type="PROSITE" id="PS50055"/>
    </source>
</evidence>
<keyword evidence="2" id="KW-0863">Zinc-finger</keyword>
<dbReference type="InterPro" id="IPR003595">
    <property type="entry name" value="Tyr_Pase_cat"/>
</dbReference>
<feature type="domain" description="Tyrosine specific protein phosphatases" evidence="5">
    <location>
        <begin position="188"/>
        <end position="262"/>
    </location>
</feature>
<dbReference type="InterPro" id="IPR000242">
    <property type="entry name" value="PTP_cat"/>
</dbReference>
<dbReference type="InterPro" id="IPR000387">
    <property type="entry name" value="Tyr_Pase_dom"/>
</dbReference>
<dbReference type="PROSITE" id="PS00383">
    <property type="entry name" value="TYR_PHOSPHATASE_1"/>
    <property type="match status" value="1"/>
</dbReference>
<dbReference type="PANTHER" id="PTHR46163:SF5">
    <property type="entry name" value="TYROSINE-PROTEIN PHOSPHATASE"/>
    <property type="match status" value="1"/>
</dbReference>
<dbReference type="GO" id="GO:0008270">
    <property type="term" value="F:zinc ion binding"/>
    <property type="evidence" value="ECO:0007669"/>
    <property type="project" value="UniProtKB-KW"/>
</dbReference>
<evidence type="ECO:0000313" key="8">
    <source>
        <dbReference type="WBParaSite" id="Hba_07717"/>
    </source>
</evidence>